<accession>A0A183ECP3</accession>
<proteinExistence type="predicted"/>
<dbReference type="Proteomes" id="UP000271098">
    <property type="component" value="Unassembled WGS sequence"/>
</dbReference>
<evidence type="ECO:0000313" key="3">
    <source>
        <dbReference type="Proteomes" id="UP000271098"/>
    </source>
</evidence>
<reference evidence="4" key="1">
    <citation type="submission" date="2016-06" db="UniProtKB">
        <authorList>
            <consortium name="WormBaseParasite"/>
        </authorList>
    </citation>
    <scope>IDENTIFICATION</scope>
</reference>
<dbReference type="WBParaSite" id="GPUH_0001875901-mRNA-1">
    <property type="protein sequence ID" value="GPUH_0001875901-mRNA-1"/>
    <property type="gene ID" value="GPUH_0001875901"/>
</dbReference>
<organism evidence="4">
    <name type="scientific">Gongylonema pulchrum</name>
    <dbReference type="NCBI Taxonomy" id="637853"/>
    <lineage>
        <taxon>Eukaryota</taxon>
        <taxon>Metazoa</taxon>
        <taxon>Ecdysozoa</taxon>
        <taxon>Nematoda</taxon>
        <taxon>Chromadorea</taxon>
        <taxon>Rhabditida</taxon>
        <taxon>Spirurina</taxon>
        <taxon>Spiruromorpha</taxon>
        <taxon>Spiruroidea</taxon>
        <taxon>Gongylonematidae</taxon>
        <taxon>Gongylonema</taxon>
    </lineage>
</organism>
<dbReference type="EMBL" id="UYRT01087253">
    <property type="protein sequence ID" value="VDN32352.1"/>
    <property type="molecule type" value="Genomic_DNA"/>
</dbReference>
<name>A0A183ECP3_9BILA</name>
<keyword evidence="3" id="KW-1185">Reference proteome</keyword>
<evidence type="ECO:0000313" key="2">
    <source>
        <dbReference type="EMBL" id="VDN32352.1"/>
    </source>
</evidence>
<feature type="signal peptide" evidence="1">
    <location>
        <begin position="1"/>
        <end position="24"/>
    </location>
</feature>
<evidence type="ECO:0000313" key="4">
    <source>
        <dbReference type="WBParaSite" id="GPUH_0001875901-mRNA-1"/>
    </source>
</evidence>
<reference evidence="2 3" key="2">
    <citation type="submission" date="2018-11" db="EMBL/GenBank/DDBJ databases">
        <authorList>
            <consortium name="Pathogen Informatics"/>
        </authorList>
    </citation>
    <scope>NUCLEOTIDE SEQUENCE [LARGE SCALE GENOMIC DNA]</scope>
</reference>
<keyword evidence="1" id="KW-0732">Signal</keyword>
<dbReference type="AlphaFoldDB" id="A0A183ECP3"/>
<protein>
    <submittedName>
        <fullName evidence="4">Secreted protein</fullName>
    </submittedName>
</protein>
<gene>
    <name evidence="2" type="ORF">GPUH_LOCUS18733</name>
</gene>
<evidence type="ECO:0000256" key="1">
    <source>
        <dbReference type="SAM" id="SignalP"/>
    </source>
</evidence>
<sequence length="94" mass="10403">MVQLKLPFAMLALLLLILPESCSIFDPALRRDVSDIPSVMDQRTFLKTRRLKRACLGGVVAAAVVVWEENGVPLNLCAVTVRSCNISCTYLPRD</sequence>
<feature type="chain" id="PRO_5043139111" evidence="1">
    <location>
        <begin position="25"/>
        <end position="94"/>
    </location>
</feature>